<name>K3ZCL7_SETIT</name>
<protein>
    <submittedName>
        <fullName evidence="2">Uncharacterized protein</fullName>
    </submittedName>
</protein>
<keyword evidence="1" id="KW-1133">Transmembrane helix</keyword>
<dbReference type="AlphaFoldDB" id="K3ZCL7"/>
<organism evidence="2 3">
    <name type="scientific">Setaria italica</name>
    <name type="common">Foxtail millet</name>
    <name type="synonym">Panicum italicum</name>
    <dbReference type="NCBI Taxonomy" id="4555"/>
    <lineage>
        <taxon>Eukaryota</taxon>
        <taxon>Viridiplantae</taxon>
        <taxon>Streptophyta</taxon>
        <taxon>Embryophyta</taxon>
        <taxon>Tracheophyta</taxon>
        <taxon>Spermatophyta</taxon>
        <taxon>Magnoliopsida</taxon>
        <taxon>Liliopsida</taxon>
        <taxon>Poales</taxon>
        <taxon>Poaceae</taxon>
        <taxon>PACMAD clade</taxon>
        <taxon>Panicoideae</taxon>
        <taxon>Panicodae</taxon>
        <taxon>Paniceae</taxon>
        <taxon>Cenchrinae</taxon>
        <taxon>Setaria</taxon>
    </lineage>
</organism>
<keyword evidence="1" id="KW-0812">Transmembrane</keyword>
<dbReference type="HOGENOM" id="CLU_1663728_0_0_1"/>
<sequence>MELYNFQMTFYNIALNHATFRMSIKRDRKLSSRLATDNFKAYHWNNSSLAIQHTTTRNSTCSPIKKHGILGLLIYPFAFANFCWFDIIFWHAILFRKKLKMTSAVDYILLLQICELISAMLMGSKKKNSCHHCCSVASLHNEVHTMCEMSDQSNLKLLP</sequence>
<dbReference type="EMBL" id="AGNK02001576">
    <property type="status" value="NOT_ANNOTATED_CDS"/>
    <property type="molecule type" value="Genomic_DNA"/>
</dbReference>
<dbReference type="Gramene" id="KQL14486">
    <property type="protein sequence ID" value="KQL14486"/>
    <property type="gene ID" value="SETIT_024293mg"/>
</dbReference>
<accession>K3ZCL7</accession>
<dbReference type="EnsemblPlants" id="KQL14486">
    <property type="protein sequence ID" value="KQL14486"/>
    <property type="gene ID" value="SETIT_024293mg"/>
</dbReference>
<dbReference type="InParanoid" id="K3ZCL7"/>
<evidence type="ECO:0000313" key="2">
    <source>
        <dbReference type="EnsemblPlants" id="KQL14486"/>
    </source>
</evidence>
<dbReference type="Proteomes" id="UP000004995">
    <property type="component" value="Unassembled WGS sequence"/>
</dbReference>
<evidence type="ECO:0000256" key="1">
    <source>
        <dbReference type="SAM" id="Phobius"/>
    </source>
</evidence>
<evidence type="ECO:0000313" key="3">
    <source>
        <dbReference type="Proteomes" id="UP000004995"/>
    </source>
</evidence>
<keyword evidence="1" id="KW-0472">Membrane</keyword>
<feature type="transmembrane region" description="Helical" evidence="1">
    <location>
        <begin position="73"/>
        <end position="95"/>
    </location>
</feature>
<reference evidence="2" key="2">
    <citation type="submission" date="2018-08" db="UniProtKB">
        <authorList>
            <consortium name="EnsemblPlants"/>
        </authorList>
    </citation>
    <scope>IDENTIFICATION</scope>
    <source>
        <strain evidence="2">Yugu1</strain>
    </source>
</reference>
<proteinExistence type="predicted"/>
<keyword evidence="3" id="KW-1185">Reference proteome</keyword>
<reference evidence="3" key="1">
    <citation type="journal article" date="2012" name="Nat. Biotechnol.">
        <title>Reference genome sequence of the model plant Setaria.</title>
        <authorList>
            <person name="Bennetzen J.L."/>
            <person name="Schmutz J."/>
            <person name="Wang H."/>
            <person name="Percifield R."/>
            <person name="Hawkins J."/>
            <person name="Pontaroli A.C."/>
            <person name="Estep M."/>
            <person name="Feng L."/>
            <person name="Vaughn J.N."/>
            <person name="Grimwood J."/>
            <person name="Jenkins J."/>
            <person name="Barry K."/>
            <person name="Lindquist E."/>
            <person name="Hellsten U."/>
            <person name="Deshpande S."/>
            <person name="Wang X."/>
            <person name="Wu X."/>
            <person name="Mitros T."/>
            <person name="Triplett J."/>
            <person name="Yang X."/>
            <person name="Ye C.Y."/>
            <person name="Mauro-Herrera M."/>
            <person name="Wang L."/>
            <person name="Li P."/>
            <person name="Sharma M."/>
            <person name="Sharma R."/>
            <person name="Ronald P.C."/>
            <person name="Panaud O."/>
            <person name="Kellogg E.A."/>
            <person name="Brutnell T.P."/>
            <person name="Doust A.N."/>
            <person name="Tuskan G.A."/>
            <person name="Rokhsar D."/>
            <person name="Devos K.M."/>
        </authorList>
    </citation>
    <scope>NUCLEOTIDE SEQUENCE [LARGE SCALE GENOMIC DNA]</scope>
    <source>
        <strain evidence="3">cv. Yugu1</strain>
    </source>
</reference>